<proteinExistence type="predicted"/>
<feature type="compositionally biased region" description="Basic and acidic residues" evidence="1">
    <location>
        <begin position="200"/>
        <end position="218"/>
    </location>
</feature>
<dbReference type="EnsemblPlants" id="ONIVA02G07160.1">
    <property type="protein sequence ID" value="ONIVA02G07160.1"/>
    <property type="gene ID" value="ONIVA02G07160"/>
</dbReference>
<dbReference type="Gramene" id="ONIVA02G07160.1">
    <property type="protein sequence ID" value="ONIVA02G07160.1"/>
    <property type="gene ID" value="ONIVA02G07160"/>
</dbReference>
<dbReference type="Proteomes" id="UP000006591">
    <property type="component" value="Chromosome 2"/>
</dbReference>
<name>A0A0E0G2K1_ORYNI</name>
<feature type="region of interest" description="Disordered" evidence="1">
    <location>
        <begin position="181"/>
        <end position="221"/>
    </location>
</feature>
<dbReference type="HOGENOM" id="CLU_951166_0_0_1"/>
<dbReference type="AlphaFoldDB" id="A0A0E0G2K1"/>
<reference evidence="2" key="1">
    <citation type="submission" date="2015-04" db="UniProtKB">
        <authorList>
            <consortium name="EnsemblPlants"/>
        </authorList>
    </citation>
    <scope>IDENTIFICATION</scope>
    <source>
        <strain evidence="2">SL10</strain>
    </source>
</reference>
<evidence type="ECO:0000313" key="3">
    <source>
        <dbReference type="Proteomes" id="UP000006591"/>
    </source>
</evidence>
<evidence type="ECO:0000256" key="1">
    <source>
        <dbReference type="SAM" id="MobiDB-lite"/>
    </source>
</evidence>
<organism evidence="2">
    <name type="scientific">Oryza nivara</name>
    <name type="common">Indian wild rice</name>
    <name type="synonym">Oryza sativa f. spontanea</name>
    <dbReference type="NCBI Taxonomy" id="4536"/>
    <lineage>
        <taxon>Eukaryota</taxon>
        <taxon>Viridiplantae</taxon>
        <taxon>Streptophyta</taxon>
        <taxon>Embryophyta</taxon>
        <taxon>Tracheophyta</taxon>
        <taxon>Spermatophyta</taxon>
        <taxon>Magnoliopsida</taxon>
        <taxon>Liliopsida</taxon>
        <taxon>Poales</taxon>
        <taxon>Poaceae</taxon>
        <taxon>BOP clade</taxon>
        <taxon>Oryzoideae</taxon>
        <taxon>Oryzeae</taxon>
        <taxon>Oryzinae</taxon>
        <taxon>Oryza</taxon>
    </lineage>
</organism>
<accession>A0A0E0G2K1</accession>
<sequence>MEVEHLSPSRWRGSAASAAVPDVARARALLPHGGRTWTLGQKIKGHFWLTEERCQGRLTLAFQQQHVKLVPFDGVTRAEAGPQVIESWRRSMDGLSVITIQLRFDDQDAMLDDTLTGKGGQGIRAVAGTTTEESDTDAGDNGLPHDHNSVFMHRDRILREEAGEDPAELAAVQGALGADVPASAGPRRLQHPDVGLGGVHDVHSRSLQKESSRGESGSRRGSMYMVPMVEESTTRRTPASAATSTTFSVPVITGSMISSCATTMTSPFLWGRERGGGGIGGLPGRRASARRCG</sequence>
<reference evidence="2" key="2">
    <citation type="submission" date="2018-04" db="EMBL/GenBank/DDBJ databases">
        <title>OnivRS2 (Oryza nivara Reference Sequence Version 2).</title>
        <authorList>
            <person name="Zhang J."/>
            <person name="Kudrna D."/>
            <person name="Lee S."/>
            <person name="Talag J."/>
            <person name="Rajasekar S."/>
            <person name="Welchert J."/>
            <person name="Hsing Y.-I."/>
            <person name="Wing R.A."/>
        </authorList>
    </citation>
    <scope>NUCLEOTIDE SEQUENCE [LARGE SCALE GENOMIC DNA]</scope>
    <source>
        <strain evidence="2">SL10</strain>
    </source>
</reference>
<protein>
    <submittedName>
        <fullName evidence="2">Uncharacterized protein</fullName>
    </submittedName>
</protein>
<keyword evidence="3" id="KW-1185">Reference proteome</keyword>
<evidence type="ECO:0000313" key="2">
    <source>
        <dbReference type="EnsemblPlants" id="ONIVA02G07160.1"/>
    </source>
</evidence>